<dbReference type="RefSeq" id="WP_150032273.1">
    <property type="nucleotide sequence ID" value="NZ_VWSH01000002.1"/>
</dbReference>
<feature type="chain" id="PRO_5024326263" description="PKD domain-containing protein" evidence="1">
    <location>
        <begin position="20"/>
        <end position="351"/>
    </location>
</feature>
<name>A0A5M6CHV3_9BACT</name>
<evidence type="ECO:0000313" key="3">
    <source>
        <dbReference type="EMBL" id="KAA5534593.1"/>
    </source>
</evidence>
<dbReference type="Gene3D" id="2.60.40.10">
    <property type="entry name" value="Immunoglobulins"/>
    <property type="match status" value="2"/>
</dbReference>
<organism evidence="3 4">
    <name type="scientific">Taibaiella lutea</name>
    <dbReference type="NCBI Taxonomy" id="2608001"/>
    <lineage>
        <taxon>Bacteria</taxon>
        <taxon>Pseudomonadati</taxon>
        <taxon>Bacteroidota</taxon>
        <taxon>Chitinophagia</taxon>
        <taxon>Chitinophagales</taxon>
        <taxon>Chitinophagaceae</taxon>
        <taxon>Taibaiella</taxon>
    </lineage>
</organism>
<dbReference type="InterPro" id="IPR035986">
    <property type="entry name" value="PKD_dom_sf"/>
</dbReference>
<reference evidence="3 4" key="1">
    <citation type="submission" date="2019-09" db="EMBL/GenBank/DDBJ databases">
        <title>Genome sequence and assembly of Taibaiella sp.</title>
        <authorList>
            <person name="Chhetri G."/>
        </authorList>
    </citation>
    <scope>NUCLEOTIDE SEQUENCE [LARGE SCALE GENOMIC DNA]</scope>
    <source>
        <strain evidence="3 4">KVB11</strain>
    </source>
</reference>
<evidence type="ECO:0000256" key="1">
    <source>
        <dbReference type="SAM" id="SignalP"/>
    </source>
</evidence>
<dbReference type="CDD" id="cd00146">
    <property type="entry name" value="PKD"/>
    <property type="match status" value="1"/>
</dbReference>
<evidence type="ECO:0000259" key="2">
    <source>
        <dbReference type="PROSITE" id="PS50093"/>
    </source>
</evidence>
<dbReference type="AlphaFoldDB" id="A0A5M6CHV3"/>
<protein>
    <recommendedName>
        <fullName evidence="2">PKD domain-containing protein</fullName>
    </recommendedName>
</protein>
<comment type="caution">
    <text evidence="3">The sequence shown here is derived from an EMBL/GenBank/DDBJ whole genome shotgun (WGS) entry which is preliminary data.</text>
</comment>
<accession>A0A5M6CHV3</accession>
<dbReference type="InterPro" id="IPR000601">
    <property type="entry name" value="PKD_dom"/>
</dbReference>
<sequence length="351" mass="38213">MRLIIFFLYLCLFSTVARASLVVVTVGSGGNFFSPANFTINPGDTVRWVWIDGHHNVSGYSLPTGAPTLYGDMTFLDTVFEYVPVMSGLYQYTCTHHSGMDGTFFVSGCSYPSKPIVNANSNTGCTGDTLTLSVPSQAGVTYQWLSNGFSIPFANSDSLKVGATGSYKVVVNRCGMDSISDAFPVIIQDPPSASFTHTSDGLHFIFNSTAVADSYHWTFSDGSPAQNTAQASITFAVPDAYTVSLKTMNFGAACSDSFTATVIAHAAVRVESPEAREVSVYPNPADKVIRVCCEGLRTVVVTDMYGRSYNLPFKKSRLLNDIKTDKLPDGFYSIRLFSDKNIYKVWVCIKH</sequence>
<dbReference type="InterPro" id="IPR013783">
    <property type="entry name" value="Ig-like_fold"/>
</dbReference>
<dbReference type="EMBL" id="VWSH01000002">
    <property type="protein sequence ID" value="KAA5534593.1"/>
    <property type="molecule type" value="Genomic_DNA"/>
</dbReference>
<evidence type="ECO:0000313" key="4">
    <source>
        <dbReference type="Proteomes" id="UP000323632"/>
    </source>
</evidence>
<dbReference type="SUPFAM" id="SSF49503">
    <property type="entry name" value="Cupredoxins"/>
    <property type="match status" value="1"/>
</dbReference>
<dbReference type="PROSITE" id="PS50093">
    <property type="entry name" value="PKD"/>
    <property type="match status" value="1"/>
</dbReference>
<dbReference type="SUPFAM" id="SSF49299">
    <property type="entry name" value="PKD domain"/>
    <property type="match status" value="1"/>
</dbReference>
<feature type="signal peptide" evidence="1">
    <location>
        <begin position="1"/>
        <end position="19"/>
    </location>
</feature>
<dbReference type="InterPro" id="IPR008972">
    <property type="entry name" value="Cupredoxin"/>
</dbReference>
<feature type="domain" description="PKD" evidence="2">
    <location>
        <begin position="214"/>
        <end position="262"/>
    </location>
</feature>
<dbReference type="Gene3D" id="2.60.40.420">
    <property type="entry name" value="Cupredoxins - blue copper proteins"/>
    <property type="match status" value="1"/>
</dbReference>
<keyword evidence="1" id="KW-0732">Signal</keyword>
<keyword evidence="4" id="KW-1185">Reference proteome</keyword>
<proteinExistence type="predicted"/>
<dbReference type="Proteomes" id="UP000323632">
    <property type="component" value="Unassembled WGS sequence"/>
</dbReference>
<gene>
    <name evidence="3" type="ORF">F0919_08200</name>
</gene>